<proteinExistence type="predicted"/>
<dbReference type="EMBL" id="HBIC01044060">
    <property type="protein sequence ID" value="CAE0293695.1"/>
    <property type="molecule type" value="Transcribed_RNA"/>
</dbReference>
<organism evidence="1">
    <name type="scientific">Spumella elongata</name>
    <dbReference type="NCBI Taxonomy" id="89044"/>
    <lineage>
        <taxon>Eukaryota</taxon>
        <taxon>Sar</taxon>
        <taxon>Stramenopiles</taxon>
        <taxon>Ochrophyta</taxon>
        <taxon>Chrysophyceae</taxon>
        <taxon>Chromulinales</taxon>
        <taxon>Chromulinaceae</taxon>
        <taxon>Spumella</taxon>
    </lineage>
</organism>
<reference evidence="1" key="1">
    <citation type="submission" date="2021-01" db="EMBL/GenBank/DDBJ databases">
        <authorList>
            <person name="Corre E."/>
            <person name="Pelletier E."/>
            <person name="Niang G."/>
            <person name="Scheremetjew M."/>
            <person name="Finn R."/>
            <person name="Kale V."/>
            <person name="Holt S."/>
            <person name="Cochrane G."/>
            <person name="Meng A."/>
            <person name="Brown T."/>
            <person name="Cohen L."/>
        </authorList>
    </citation>
    <scope>NUCLEOTIDE SEQUENCE</scope>
    <source>
        <strain evidence="1">CCAP 955/1</strain>
    </source>
</reference>
<accession>A0A7S3HFA0</accession>
<name>A0A7S3HFA0_9STRA</name>
<protein>
    <submittedName>
        <fullName evidence="1">Uncharacterized protein</fullName>
    </submittedName>
</protein>
<sequence>MLQGRARQAMRNMLTTVLYNVLRMYGIHARRETCPFNAILPKSKRRLDIVVVEGQLGCDKMLPFDVTIASPVNSHSLNARVEQDAASNAAYTKKIEVVNCHVNTCSI</sequence>
<gene>
    <name evidence="1" type="ORF">SELO1098_LOCUS22547</name>
</gene>
<evidence type="ECO:0000313" key="1">
    <source>
        <dbReference type="EMBL" id="CAE0293695.1"/>
    </source>
</evidence>
<dbReference type="AlphaFoldDB" id="A0A7S3HFA0"/>